<reference evidence="1" key="1">
    <citation type="journal article" date="2022" name="Arch. Microbiol.">
        <title>Microbulbifer okhotskensis sp. nov., isolated from a deep bottom sediment of the Okhotsk Sea.</title>
        <authorList>
            <person name="Romanenko L."/>
            <person name="Kurilenko V."/>
            <person name="Otstavnykh N."/>
            <person name="Velansky P."/>
            <person name="Isaeva M."/>
            <person name="Mikhailov V."/>
        </authorList>
    </citation>
    <scope>NUCLEOTIDE SEQUENCE</scope>
    <source>
        <strain evidence="1">OS29</strain>
    </source>
</reference>
<accession>A0A9X2EW33</accession>
<name>A0A9X2EW33_9GAMM</name>
<dbReference type="RefSeq" id="WP_252472256.1">
    <property type="nucleotide sequence ID" value="NZ_JALBWM010000148.1"/>
</dbReference>
<gene>
    <name evidence="1" type="ORF">MO867_19615</name>
</gene>
<sequence>MGRDEEIEKLIGTAKAAYMSNTKWKKLFEAAETFGEPLGAVKWKFLWCDIAMEHPLDVLGLLESARFIDSLPAPYAELKEIHWIYIPEFHSNPQSDKKRSLPDIHNNLALFSEHLAGFGSFPVFFDRGGIKIKGYDF</sequence>
<protein>
    <submittedName>
        <fullName evidence="1">Uncharacterized protein</fullName>
    </submittedName>
</protein>
<proteinExistence type="predicted"/>
<dbReference type="Proteomes" id="UP001139028">
    <property type="component" value="Unassembled WGS sequence"/>
</dbReference>
<dbReference type="AlphaFoldDB" id="A0A9X2EW33"/>
<evidence type="ECO:0000313" key="1">
    <source>
        <dbReference type="EMBL" id="MCO1336543.1"/>
    </source>
</evidence>
<dbReference type="EMBL" id="JALBWM010000148">
    <property type="protein sequence ID" value="MCO1336543.1"/>
    <property type="molecule type" value="Genomic_DNA"/>
</dbReference>
<organism evidence="1 2">
    <name type="scientific">Microbulbifer okhotskensis</name>
    <dbReference type="NCBI Taxonomy" id="2926617"/>
    <lineage>
        <taxon>Bacteria</taxon>
        <taxon>Pseudomonadati</taxon>
        <taxon>Pseudomonadota</taxon>
        <taxon>Gammaproteobacteria</taxon>
        <taxon>Cellvibrionales</taxon>
        <taxon>Microbulbiferaceae</taxon>
        <taxon>Microbulbifer</taxon>
    </lineage>
</organism>
<keyword evidence="2" id="KW-1185">Reference proteome</keyword>
<comment type="caution">
    <text evidence="1">The sequence shown here is derived from an EMBL/GenBank/DDBJ whole genome shotgun (WGS) entry which is preliminary data.</text>
</comment>
<evidence type="ECO:0000313" key="2">
    <source>
        <dbReference type="Proteomes" id="UP001139028"/>
    </source>
</evidence>